<reference evidence="2 3" key="1">
    <citation type="submission" date="2022-12" db="EMBL/GenBank/DDBJ databases">
        <title>Hymenobacter canadensis sp. nov. isolated from lake water of the Cambridge Bay, Canada.</title>
        <authorList>
            <person name="Kim W.H."/>
            <person name="Lee Y.M."/>
        </authorList>
    </citation>
    <scope>NUCLEOTIDE SEQUENCE [LARGE SCALE GENOMIC DNA]</scope>
    <source>
        <strain evidence="2 3">PAMC 29467</strain>
    </source>
</reference>
<name>A0ABY7LSR6_9BACT</name>
<dbReference type="RefSeq" id="WP_269560511.1">
    <property type="nucleotide sequence ID" value="NZ_CP114767.1"/>
</dbReference>
<feature type="chain" id="PRO_5046644162" description="DUF1735 domain-containing protein" evidence="1">
    <location>
        <begin position="23"/>
        <end position="327"/>
    </location>
</feature>
<dbReference type="Proteomes" id="UP001211005">
    <property type="component" value="Chromosome"/>
</dbReference>
<evidence type="ECO:0000256" key="1">
    <source>
        <dbReference type="SAM" id="SignalP"/>
    </source>
</evidence>
<keyword evidence="1" id="KW-0732">Signal</keyword>
<sequence>MKIRLMGLMAIILLLGSCKKDADLVQVPDCDLPVPVIDGPIKSTLARYAVPEQQFYVRPGLDTTLRTANAYRIRIPAGLRRIYGQPMSGSLVQVRVREITKRSEMIFSHAPTISDGKLLESAGMFSIRLSQDGQQVVLAPNASLDVTTVLPPALSSTSGMGLFSALSSPADSALIGSWFPLQPGSITPFPASGTATGFQVSLSAGLYNASANRLSWINCDRFVTANPLTTVQVRATRPGATSANSIVYLVFNNLNSALRAYSNASPADTFLAGQVPQGYSVTAVVMHMDGTQLYFGKQTATVAANQAFAPTLRAVTEAEMVAEIRAL</sequence>
<accession>A0ABY7LSR6</accession>
<evidence type="ECO:0008006" key="4">
    <source>
        <dbReference type="Google" id="ProtNLM"/>
    </source>
</evidence>
<gene>
    <name evidence="2" type="ORF">O3303_02600</name>
</gene>
<evidence type="ECO:0000313" key="2">
    <source>
        <dbReference type="EMBL" id="WBA42457.1"/>
    </source>
</evidence>
<dbReference type="PROSITE" id="PS51257">
    <property type="entry name" value="PROKAR_LIPOPROTEIN"/>
    <property type="match status" value="1"/>
</dbReference>
<organism evidence="2 3">
    <name type="scientific">Hymenobacter canadensis</name>
    <dbReference type="NCBI Taxonomy" id="2999067"/>
    <lineage>
        <taxon>Bacteria</taxon>
        <taxon>Pseudomonadati</taxon>
        <taxon>Bacteroidota</taxon>
        <taxon>Cytophagia</taxon>
        <taxon>Cytophagales</taxon>
        <taxon>Hymenobacteraceae</taxon>
        <taxon>Hymenobacter</taxon>
    </lineage>
</organism>
<protein>
    <recommendedName>
        <fullName evidence="4">DUF1735 domain-containing protein</fullName>
    </recommendedName>
</protein>
<keyword evidence="3" id="KW-1185">Reference proteome</keyword>
<evidence type="ECO:0000313" key="3">
    <source>
        <dbReference type="Proteomes" id="UP001211005"/>
    </source>
</evidence>
<feature type="signal peptide" evidence="1">
    <location>
        <begin position="1"/>
        <end position="22"/>
    </location>
</feature>
<proteinExistence type="predicted"/>
<dbReference type="EMBL" id="CP114767">
    <property type="protein sequence ID" value="WBA42457.1"/>
    <property type="molecule type" value="Genomic_DNA"/>
</dbReference>